<comment type="caution">
    <text evidence="1">The sequence shown here is derived from an EMBL/GenBank/DDBJ whole genome shotgun (WGS) entry which is preliminary data.</text>
</comment>
<reference evidence="2" key="1">
    <citation type="submission" date="2015-07" db="EMBL/GenBank/DDBJ databases">
        <title>Genome sequencing of Sunxiuqinia dokdonensis strain SK.</title>
        <authorList>
            <person name="Ahn S."/>
            <person name="Kim B.-C."/>
        </authorList>
    </citation>
    <scope>NUCLEOTIDE SEQUENCE [LARGE SCALE GENOMIC DNA]</scope>
    <source>
        <strain evidence="2">SK</strain>
    </source>
</reference>
<organism evidence="1 2">
    <name type="scientific">Sunxiuqinia dokdonensis</name>
    <dbReference type="NCBI Taxonomy" id="1409788"/>
    <lineage>
        <taxon>Bacteria</taxon>
        <taxon>Pseudomonadati</taxon>
        <taxon>Bacteroidota</taxon>
        <taxon>Bacteroidia</taxon>
        <taxon>Marinilabiliales</taxon>
        <taxon>Prolixibacteraceae</taxon>
        <taxon>Sunxiuqinia</taxon>
    </lineage>
</organism>
<gene>
    <name evidence="1" type="ORF">NC99_40980</name>
</gene>
<accession>A0A0L8V3M5</accession>
<dbReference type="STRING" id="1409788.NC99_40980"/>
<dbReference type="AlphaFoldDB" id="A0A0L8V3M5"/>
<dbReference type="EMBL" id="LGIA01000200">
    <property type="protein sequence ID" value="KOH43095.1"/>
    <property type="molecule type" value="Genomic_DNA"/>
</dbReference>
<protein>
    <submittedName>
        <fullName evidence="1">Uncharacterized protein</fullName>
    </submittedName>
</protein>
<proteinExistence type="predicted"/>
<keyword evidence="2" id="KW-1185">Reference proteome</keyword>
<evidence type="ECO:0000313" key="1">
    <source>
        <dbReference type="EMBL" id="KOH43095.1"/>
    </source>
</evidence>
<sequence length="42" mass="4945">MGVSEFRKSWNDDLILIFNLPTPVSRTYGLRLNSNRKICNKF</sequence>
<evidence type="ECO:0000313" key="2">
    <source>
        <dbReference type="Proteomes" id="UP000036958"/>
    </source>
</evidence>
<name>A0A0L8V3M5_9BACT</name>
<dbReference type="Proteomes" id="UP000036958">
    <property type="component" value="Unassembled WGS sequence"/>
</dbReference>